<organism evidence="1 2">
    <name type="scientific">Nesidiocoris tenuis</name>
    <dbReference type="NCBI Taxonomy" id="355587"/>
    <lineage>
        <taxon>Eukaryota</taxon>
        <taxon>Metazoa</taxon>
        <taxon>Ecdysozoa</taxon>
        <taxon>Arthropoda</taxon>
        <taxon>Hexapoda</taxon>
        <taxon>Insecta</taxon>
        <taxon>Pterygota</taxon>
        <taxon>Neoptera</taxon>
        <taxon>Paraneoptera</taxon>
        <taxon>Hemiptera</taxon>
        <taxon>Heteroptera</taxon>
        <taxon>Panheteroptera</taxon>
        <taxon>Cimicomorpha</taxon>
        <taxon>Miridae</taxon>
        <taxon>Dicyphina</taxon>
        <taxon>Nesidiocoris</taxon>
    </lineage>
</organism>
<proteinExistence type="predicted"/>
<accession>A0A6H5HJA0</accession>
<dbReference type="EMBL" id="CADCXU010032282">
    <property type="protein sequence ID" value="CAB0018175.1"/>
    <property type="molecule type" value="Genomic_DNA"/>
</dbReference>
<gene>
    <name evidence="1" type="ORF">NTEN_LOCUS22084</name>
</gene>
<evidence type="ECO:0000313" key="2">
    <source>
        <dbReference type="Proteomes" id="UP000479000"/>
    </source>
</evidence>
<sequence length="53" mass="6127">MSEELCKFCTGVHFSIANTNLTIIPIYYIDPVLTPGRTLLFNKVYKLRSDSRF</sequence>
<evidence type="ECO:0000313" key="1">
    <source>
        <dbReference type="EMBL" id="CAB0018175.1"/>
    </source>
</evidence>
<reference evidence="1 2" key="1">
    <citation type="submission" date="2020-02" db="EMBL/GenBank/DDBJ databases">
        <authorList>
            <person name="Ferguson B K."/>
        </authorList>
    </citation>
    <scope>NUCLEOTIDE SEQUENCE [LARGE SCALE GENOMIC DNA]</scope>
</reference>
<name>A0A6H5HJA0_9HEMI</name>
<dbReference type="AlphaFoldDB" id="A0A6H5HJA0"/>
<protein>
    <submittedName>
        <fullName evidence="1">Uncharacterized protein</fullName>
    </submittedName>
</protein>
<dbReference type="Proteomes" id="UP000479000">
    <property type="component" value="Unassembled WGS sequence"/>
</dbReference>
<keyword evidence="2" id="KW-1185">Reference proteome</keyword>